<dbReference type="Gene3D" id="1.10.3210.10">
    <property type="entry name" value="Hypothetical protein af1432"/>
    <property type="match status" value="1"/>
</dbReference>
<feature type="transmembrane region" description="Helical" evidence="9">
    <location>
        <begin position="279"/>
        <end position="301"/>
    </location>
</feature>
<dbReference type="InterPro" id="IPR006674">
    <property type="entry name" value="HD_domain"/>
</dbReference>
<feature type="domain" description="HD/PDEase" evidence="10">
    <location>
        <begin position="26"/>
        <end position="141"/>
    </location>
</feature>
<evidence type="ECO:0000256" key="4">
    <source>
        <dbReference type="ARBA" id="ARBA00022741"/>
    </source>
</evidence>
<evidence type="ECO:0000259" key="10">
    <source>
        <dbReference type="SMART" id="SM00471"/>
    </source>
</evidence>
<keyword evidence="12" id="KW-1185">Reference proteome</keyword>
<evidence type="ECO:0000313" key="12">
    <source>
        <dbReference type="Proteomes" id="UP000830198"/>
    </source>
</evidence>
<feature type="compositionally biased region" description="Basic and acidic residues" evidence="8">
    <location>
        <begin position="233"/>
        <end position="255"/>
    </location>
</feature>
<proteinExistence type="predicted"/>
<accession>A0ABY4I4P7</accession>
<dbReference type="CDD" id="cd00077">
    <property type="entry name" value="HDc"/>
    <property type="match status" value="1"/>
</dbReference>
<dbReference type="Pfam" id="PF18967">
    <property type="entry name" value="PycTM"/>
    <property type="match status" value="1"/>
</dbReference>
<dbReference type="RefSeq" id="WP_247813189.1">
    <property type="nucleotide sequence ID" value="NZ_CP095855.1"/>
</dbReference>
<evidence type="ECO:0000256" key="7">
    <source>
        <dbReference type="ARBA" id="ARBA00023136"/>
    </source>
</evidence>
<keyword evidence="6" id="KW-0051">Antiviral defense</keyword>
<evidence type="ECO:0000313" key="11">
    <source>
        <dbReference type="EMBL" id="UPK71047.1"/>
    </source>
</evidence>
<feature type="region of interest" description="Disordered" evidence="8">
    <location>
        <begin position="197"/>
        <end position="258"/>
    </location>
</feature>
<feature type="transmembrane region" description="Helical" evidence="9">
    <location>
        <begin position="307"/>
        <end position="328"/>
    </location>
</feature>
<keyword evidence="5 9" id="KW-1133">Transmembrane helix</keyword>
<dbReference type="InterPro" id="IPR043760">
    <property type="entry name" value="PycTM_dom"/>
</dbReference>
<gene>
    <name evidence="11" type="ORF">MYF79_07020</name>
</gene>
<sequence length="429" mass="48849">MQTGLIIEAAESYVAKQYQEHPHPNLVYHNLEHTKLVVAAAQQIAAHYRLGENELLVVLVACWFHDLGYLVGETKMHEEKGAEMAREFLNVQQIPENVQLQVAGCIMATKMPQNPQNLLEEIVCDADLFHLGTKDFKDRSRLLRQEMELTLGREIPGATWNAGSLRLQESHHYFTAYCKALLQQQKEENIARLKSKLEKQEEKAHKKEKAAKKEAHETAVAVATADSEAPVPVREEKGKKEKEKEKKEKEPKPGRGVETMFRTTSTNHIRLSSMADSKAHIMISVNSIIISVILGVLFRRLEDYPNLIIPAFIFLLTGVLTIIFSVLATRPNINIGKFTKADIDSKKTNLLFFGNFHKMSLEEYSWGMTEMMKDNDYVYGSMIQDIYHLGVVLGKKYRQLRIAYNIFMFGLIISVLAFLIAALFFPVKN</sequence>
<dbReference type="Proteomes" id="UP000830198">
    <property type="component" value="Chromosome"/>
</dbReference>
<evidence type="ECO:0000256" key="6">
    <source>
        <dbReference type="ARBA" id="ARBA00023118"/>
    </source>
</evidence>
<evidence type="ECO:0000256" key="2">
    <source>
        <dbReference type="ARBA" id="ARBA00022475"/>
    </source>
</evidence>
<keyword evidence="7 9" id="KW-0472">Membrane</keyword>
<organism evidence="11 12">
    <name type="scientific">Chitinophaga filiformis</name>
    <name type="common">Myxococcus filiformis</name>
    <name type="synonym">Flexibacter filiformis</name>
    <dbReference type="NCBI Taxonomy" id="104663"/>
    <lineage>
        <taxon>Bacteria</taxon>
        <taxon>Pseudomonadati</taxon>
        <taxon>Bacteroidota</taxon>
        <taxon>Chitinophagia</taxon>
        <taxon>Chitinophagales</taxon>
        <taxon>Chitinophagaceae</taxon>
        <taxon>Chitinophaga</taxon>
    </lineage>
</organism>
<dbReference type="Pfam" id="PF01966">
    <property type="entry name" value="HD"/>
    <property type="match status" value="1"/>
</dbReference>
<feature type="transmembrane region" description="Helical" evidence="9">
    <location>
        <begin position="402"/>
        <end position="425"/>
    </location>
</feature>
<keyword evidence="2" id="KW-1003">Cell membrane</keyword>
<keyword evidence="4" id="KW-0547">Nucleotide-binding</keyword>
<evidence type="ECO:0000256" key="5">
    <source>
        <dbReference type="ARBA" id="ARBA00022989"/>
    </source>
</evidence>
<dbReference type="InterPro" id="IPR003607">
    <property type="entry name" value="HD/PDEase_dom"/>
</dbReference>
<keyword evidence="3 9" id="KW-0812">Transmembrane</keyword>
<dbReference type="EMBL" id="CP095855">
    <property type="protein sequence ID" value="UPK71047.1"/>
    <property type="molecule type" value="Genomic_DNA"/>
</dbReference>
<feature type="compositionally biased region" description="Basic and acidic residues" evidence="8">
    <location>
        <begin position="197"/>
        <end position="217"/>
    </location>
</feature>
<evidence type="ECO:0000256" key="1">
    <source>
        <dbReference type="ARBA" id="ARBA00004236"/>
    </source>
</evidence>
<evidence type="ECO:0000256" key="3">
    <source>
        <dbReference type="ARBA" id="ARBA00022692"/>
    </source>
</evidence>
<name>A0ABY4I4P7_CHIFI</name>
<comment type="subcellular location">
    <subcellularLocation>
        <location evidence="1">Cell membrane</location>
    </subcellularLocation>
</comment>
<evidence type="ECO:0000256" key="8">
    <source>
        <dbReference type="SAM" id="MobiDB-lite"/>
    </source>
</evidence>
<dbReference type="SMART" id="SM00471">
    <property type="entry name" value="HDc"/>
    <property type="match status" value="1"/>
</dbReference>
<protein>
    <submittedName>
        <fullName evidence="11">DUF5706 domain-containing protein</fullName>
    </submittedName>
</protein>
<evidence type="ECO:0000256" key="9">
    <source>
        <dbReference type="SAM" id="Phobius"/>
    </source>
</evidence>
<dbReference type="SUPFAM" id="SSF109604">
    <property type="entry name" value="HD-domain/PDEase-like"/>
    <property type="match status" value="1"/>
</dbReference>
<reference evidence="11 12" key="1">
    <citation type="submission" date="2022-04" db="EMBL/GenBank/DDBJ databases">
        <title>The arsenic-methylating capacity of Chitinophaga filiformis YT5 during chitin decomposition.</title>
        <authorList>
            <person name="Chen G."/>
            <person name="Liang Y."/>
        </authorList>
    </citation>
    <scope>NUCLEOTIDE SEQUENCE [LARGE SCALE GENOMIC DNA]</scope>
    <source>
        <strain evidence="11 12">YT5</strain>
    </source>
</reference>